<dbReference type="Gene3D" id="3.40.50.720">
    <property type="entry name" value="NAD(P)-binding Rossmann-like Domain"/>
    <property type="match status" value="1"/>
</dbReference>
<dbReference type="SUPFAM" id="SSF51735">
    <property type="entry name" value="NAD(P)-binding Rossmann-fold domains"/>
    <property type="match status" value="1"/>
</dbReference>
<dbReference type="SUPFAM" id="SSF81324">
    <property type="entry name" value="Voltage-gated potassium channels"/>
    <property type="match status" value="1"/>
</dbReference>
<protein>
    <submittedName>
        <fullName evidence="4">Portal protein</fullName>
    </submittedName>
</protein>
<sequence>MTATSASEPSRGGAATEEDPAGGSLPTGGGPGKCFIVVGSDVARRVCGSLKSAGHQVCHLAQPTDEDLRRALDREVAGVAILLDDDVESLRYALAVEHIRPNVPLVVTIFDRTVAEQLVRVVPNCRVTSPADVVAPTFLAACVESGLLALTRTSSGHVAARLEGDSVRLEPYRPPRSLRYRARLGRMRGQLRPHDSSSRITLTGLAGLLAVLFLDWLWSVTLHHRPPIEALFGAARTVSTVGPVSAHGSDAYLVFSSVSMLLSIVFTAVFTAGLIDRLLAPRSVGIVGPRALPRAGHVVVVGLGQVGLRLCTQVQDLGIGVVAVERDPAAPNLRLARALGVPVVVADATDRFVLRELGLHKAQAMAAVASDDLDNIAVSVAALAVAPDLRVVMRAGDHEAIAETRSLFRIGLVHDLNSLCAAYTSASLCGLQPRGVVAHGKRLLVERADGDFVPWPQADRCGHE</sequence>
<dbReference type="EMBL" id="CP026304">
    <property type="protein sequence ID" value="AVZ75867.1"/>
    <property type="molecule type" value="Genomic_DNA"/>
</dbReference>
<proteinExistence type="predicted"/>
<dbReference type="InterPro" id="IPR036291">
    <property type="entry name" value="NAD(P)-bd_dom_sf"/>
</dbReference>
<dbReference type="InterPro" id="IPR003148">
    <property type="entry name" value="RCK_N"/>
</dbReference>
<keyword evidence="5" id="KW-1185">Reference proteome</keyword>
<dbReference type="Pfam" id="PF02254">
    <property type="entry name" value="TrkA_N"/>
    <property type="match status" value="1"/>
</dbReference>
<dbReference type="KEGG" id="slk:SLUN_30360"/>
<gene>
    <name evidence="4" type="ORF">SLUN_30360</name>
</gene>
<name>A0A2R4T9T5_9ACTN</name>
<keyword evidence="2" id="KW-1133">Transmembrane helix</keyword>
<dbReference type="PANTHER" id="PTHR43833:SF11">
    <property type="entry name" value="VOLTAGE-GATED POTASSIUM CHANNEL KCH"/>
    <property type="match status" value="1"/>
</dbReference>
<keyword evidence="2" id="KW-0812">Transmembrane</keyword>
<keyword evidence="2" id="KW-0472">Membrane</keyword>
<dbReference type="RefSeq" id="WP_108153155.1">
    <property type="nucleotide sequence ID" value="NZ_CP026304.1"/>
</dbReference>
<dbReference type="InterPro" id="IPR050721">
    <property type="entry name" value="Trk_Ktr_HKT_K-transport"/>
</dbReference>
<accession>A0A2R4T9T5</accession>
<feature type="region of interest" description="Disordered" evidence="1">
    <location>
        <begin position="1"/>
        <end position="27"/>
    </location>
</feature>
<organism evidence="4 5">
    <name type="scientific">Streptomyces lunaelactis</name>
    <dbReference type="NCBI Taxonomy" id="1535768"/>
    <lineage>
        <taxon>Bacteria</taxon>
        <taxon>Bacillati</taxon>
        <taxon>Actinomycetota</taxon>
        <taxon>Actinomycetes</taxon>
        <taxon>Kitasatosporales</taxon>
        <taxon>Streptomycetaceae</taxon>
        <taxon>Streptomyces</taxon>
    </lineage>
</organism>
<feature type="transmembrane region" description="Helical" evidence="2">
    <location>
        <begin position="200"/>
        <end position="218"/>
    </location>
</feature>
<feature type="domain" description="RCK N-terminal" evidence="3">
    <location>
        <begin position="295"/>
        <end position="416"/>
    </location>
</feature>
<dbReference type="PROSITE" id="PS51201">
    <property type="entry name" value="RCK_N"/>
    <property type="match status" value="1"/>
</dbReference>
<evidence type="ECO:0000256" key="1">
    <source>
        <dbReference type="SAM" id="MobiDB-lite"/>
    </source>
</evidence>
<dbReference type="AlphaFoldDB" id="A0A2R4T9T5"/>
<evidence type="ECO:0000256" key="2">
    <source>
        <dbReference type="SAM" id="Phobius"/>
    </source>
</evidence>
<dbReference type="OrthoDB" id="3962714at2"/>
<evidence type="ECO:0000313" key="5">
    <source>
        <dbReference type="Proteomes" id="UP000244201"/>
    </source>
</evidence>
<dbReference type="GeneID" id="55659555"/>
<evidence type="ECO:0000259" key="3">
    <source>
        <dbReference type="PROSITE" id="PS51201"/>
    </source>
</evidence>
<feature type="transmembrane region" description="Helical" evidence="2">
    <location>
        <begin position="251"/>
        <end position="275"/>
    </location>
</feature>
<evidence type="ECO:0000313" key="4">
    <source>
        <dbReference type="EMBL" id="AVZ75867.1"/>
    </source>
</evidence>
<dbReference type="Proteomes" id="UP000244201">
    <property type="component" value="Chromosome"/>
</dbReference>
<dbReference type="PANTHER" id="PTHR43833">
    <property type="entry name" value="POTASSIUM CHANNEL PROTEIN 2-RELATED-RELATED"/>
    <property type="match status" value="1"/>
</dbReference>
<dbReference type="GO" id="GO:0006813">
    <property type="term" value="P:potassium ion transport"/>
    <property type="evidence" value="ECO:0007669"/>
    <property type="project" value="InterPro"/>
</dbReference>
<reference evidence="4 5" key="1">
    <citation type="submission" date="2018-01" db="EMBL/GenBank/DDBJ databases">
        <title>Complete genome sequence of Streptomyces lunaelactis MM109T, a Ferroverdin A producer isolated from cave moonmilk deposits.</title>
        <authorList>
            <person name="Naome A."/>
            <person name="Martinet L."/>
            <person name="Maciejewska M."/>
            <person name="Anderssen S."/>
            <person name="Adam D."/>
            <person name="Tenconi E."/>
            <person name="Deflandre B."/>
            <person name="Arguelles-Arias A."/>
            <person name="Calusinska M."/>
            <person name="Copieters W."/>
            <person name="Karim L."/>
            <person name="Hanikenne M."/>
            <person name="Baurain D."/>
            <person name="van Wezel G."/>
            <person name="Smargiasso N."/>
            <person name="de Pauw E."/>
            <person name="Delfosse P."/>
            <person name="Rigali S."/>
        </authorList>
    </citation>
    <scope>NUCLEOTIDE SEQUENCE [LARGE SCALE GENOMIC DNA]</scope>
    <source>
        <strain evidence="4 5">MM109</strain>
    </source>
</reference>